<proteinExistence type="predicted"/>
<name>A0ABR4RZG1_VIBMT</name>
<reference evidence="1 2" key="1">
    <citation type="submission" date="2014-04" db="EMBL/GenBank/DDBJ databases">
        <title>Vibrio metecus sp. nov., a close relative of Vibrio cholerae isolated from coastal brackish ponds and clinical specimens.</title>
        <authorList>
            <person name="Kirchberger P.C."/>
            <person name="Turnsek M."/>
            <person name="Hunt D.E."/>
            <person name="Haley B.J."/>
            <person name="Colwell R."/>
            <person name="Polz M.F."/>
            <person name="Tarr C.L."/>
            <person name="Boucher Y."/>
        </authorList>
    </citation>
    <scope>NUCLEOTIDE SEQUENCE [LARGE SCALE GENOMIC DNA]</scope>
    <source>
        <strain evidence="2">PPCK-2014</strain>
    </source>
</reference>
<keyword evidence="2" id="KW-1185">Reference proteome</keyword>
<protein>
    <recommendedName>
        <fullName evidence="3">ApeA N-terminal domain-containing protein</fullName>
    </recommendedName>
</protein>
<evidence type="ECO:0000313" key="1">
    <source>
        <dbReference type="EMBL" id="KDO15094.1"/>
    </source>
</evidence>
<dbReference type="EMBL" id="JJMN01000024">
    <property type="protein sequence ID" value="KDO15094.1"/>
    <property type="molecule type" value="Genomic_DNA"/>
</dbReference>
<evidence type="ECO:0008006" key="3">
    <source>
        <dbReference type="Google" id="ProtNLM"/>
    </source>
</evidence>
<evidence type="ECO:0000313" key="2">
    <source>
        <dbReference type="Proteomes" id="UP000027331"/>
    </source>
</evidence>
<comment type="caution">
    <text evidence="1">The sequence shown here is derived from an EMBL/GenBank/DDBJ whole genome shotgun (WGS) entry which is preliminary data.</text>
</comment>
<sequence>MNIFSCNFEIRSSHNVNQIEFSGESSIVLDEKFNLICPYGNQDTNITVENTDENTIKITVSSISIADKGEQVKYLEKIVILLSSILGFKEKNPFYGTPFITLDLRSFHSRVEGTSSGTTLQLRDSLSLKLTSHVKFSDFDFSSIQDTELLSHYYNGLRAESGKSKFFHFFLILEILEGSDLYKRTFPAGTLFDEDQKAKIQELAEKFSGAQKSSLLSCLSRTEKFRNEKLLSIINQLGITEINSFTGQRTLDQSTIKNITDARNKLFHKSESFSDDLLNCTLFPLVTQVVEKVLKDPECIL</sequence>
<organism evidence="1 2">
    <name type="scientific">Vibrio metoecus</name>
    <dbReference type="NCBI Taxonomy" id="1481663"/>
    <lineage>
        <taxon>Bacteria</taxon>
        <taxon>Pseudomonadati</taxon>
        <taxon>Pseudomonadota</taxon>
        <taxon>Gammaproteobacteria</taxon>
        <taxon>Vibrionales</taxon>
        <taxon>Vibrionaceae</taxon>
        <taxon>Vibrio</taxon>
    </lineage>
</organism>
<accession>A0ABR4RZG1</accession>
<gene>
    <name evidence="1" type="ORF">DP83_09950</name>
</gene>
<dbReference type="Proteomes" id="UP000027331">
    <property type="component" value="Unassembled WGS sequence"/>
</dbReference>